<reference evidence="1 2" key="2">
    <citation type="journal article" date="2022" name="Mol. Ecol. Resour.">
        <title>The genomes of chicory, endive, great burdock and yacon provide insights into Asteraceae paleo-polyploidization history and plant inulin production.</title>
        <authorList>
            <person name="Fan W."/>
            <person name="Wang S."/>
            <person name="Wang H."/>
            <person name="Wang A."/>
            <person name="Jiang F."/>
            <person name="Liu H."/>
            <person name="Zhao H."/>
            <person name="Xu D."/>
            <person name="Zhang Y."/>
        </authorList>
    </citation>
    <scope>NUCLEOTIDE SEQUENCE [LARGE SCALE GENOMIC DNA]</scope>
    <source>
        <strain evidence="2">cv. Niubang</strain>
    </source>
</reference>
<organism evidence="1 2">
    <name type="scientific">Arctium lappa</name>
    <name type="common">Greater burdock</name>
    <name type="synonym">Lappa major</name>
    <dbReference type="NCBI Taxonomy" id="4217"/>
    <lineage>
        <taxon>Eukaryota</taxon>
        <taxon>Viridiplantae</taxon>
        <taxon>Streptophyta</taxon>
        <taxon>Embryophyta</taxon>
        <taxon>Tracheophyta</taxon>
        <taxon>Spermatophyta</taxon>
        <taxon>Magnoliopsida</taxon>
        <taxon>eudicotyledons</taxon>
        <taxon>Gunneridae</taxon>
        <taxon>Pentapetalae</taxon>
        <taxon>asterids</taxon>
        <taxon>campanulids</taxon>
        <taxon>Asterales</taxon>
        <taxon>Asteraceae</taxon>
        <taxon>Carduoideae</taxon>
        <taxon>Cardueae</taxon>
        <taxon>Arctiinae</taxon>
        <taxon>Arctium</taxon>
    </lineage>
</organism>
<gene>
    <name evidence="1" type="ORF">L6452_02414</name>
</gene>
<protein>
    <submittedName>
        <fullName evidence="1">Uncharacterized protein</fullName>
    </submittedName>
</protein>
<evidence type="ECO:0000313" key="2">
    <source>
        <dbReference type="Proteomes" id="UP001055879"/>
    </source>
</evidence>
<evidence type="ECO:0000313" key="1">
    <source>
        <dbReference type="EMBL" id="KAI3771254.1"/>
    </source>
</evidence>
<proteinExistence type="predicted"/>
<reference evidence="2" key="1">
    <citation type="journal article" date="2022" name="Mol. Ecol. Resour.">
        <title>The genomes of chicory, endive, great burdock and yacon provide insights into Asteraceae palaeo-polyploidization history and plant inulin production.</title>
        <authorList>
            <person name="Fan W."/>
            <person name="Wang S."/>
            <person name="Wang H."/>
            <person name="Wang A."/>
            <person name="Jiang F."/>
            <person name="Liu H."/>
            <person name="Zhao H."/>
            <person name="Xu D."/>
            <person name="Zhang Y."/>
        </authorList>
    </citation>
    <scope>NUCLEOTIDE SEQUENCE [LARGE SCALE GENOMIC DNA]</scope>
    <source>
        <strain evidence="2">cv. Niubang</strain>
    </source>
</reference>
<comment type="caution">
    <text evidence="1">The sequence shown here is derived from an EMBL/GenBank/DDBJ whole genome shotgun (WGS) entry which is preliminary data.</text>
</comment>
<keyword evidence="2" id="KW-1185">Reference proteome</keyword>
<sequence length="603" mass="70107">MRNSDYYKHKMLLAKQKETGKVLMIEDKFCLHHSDEEDKEETTHMCLMGKEVRYDESDEETSEEVQNISESNFLTKMEAMMIELQDLQAKQKKEKSRVAKKRQTIFNLNKELVGNKSLIDSLNKSTNDFKQEKDCFENKISEVVSKLSKYDFEKQKFILKVHKLQIENKSLEKKVNGLEAKLYARGQTDQTVFLNTPNEENDVKEKWGLDYDNPHYLKKAIRKQPALYNFDFLQATTKHPHLKPKFVTKSSYEVEVKEDDNRKNTTKMQLPFFYQKLNDSYFFDQPKVLSNDYFNSYSNTKMEAKPIKEKIYVPPLVLESKILDLENALSDERILVDIEQIVFSTGLKNNVLKSKSNECSNSSKAPQTSEDDFDDLFASVNGFLNSDDGCVDESIGMFDFNAKLLDHSAFIINTEALPSVFEVGESSTKVGELVSVSTDYYGKGKKQKKRRSQKRTNTGNQKQRQTQKSHFPNKSKSFVSELRRKRNVRFGNDQFSPILGYGDVIQDNITNKKVGYVEGLGHNLLSIGQFYDKDLEVNFKSKRCSVRTEYGKELLFGIRKSNLYTINLSKVKTDNEVCLRSKASLQQSWLWYRRLSHLKFWWG</sequence>
<name>A0ACB9FJ14_ARCLA</name>
<accession>A0ACB9FJ14</accession>
<dbReference type="EMBL" id="CM042047">
    <property type="protein sequence ID" value="KAI3771254.1"/>
    <property type="molecule type" value="Genomic_DNA"/>
</dbReference>
<dbReference type="Proteomes" id="UP001055879">
    <property type="component" value="Linkage Group LG01"/>
</dbReference>